<dbReference type="OrthoDB" id="5337378at2759"/>
<evidence type="ECO:0000256" key="2">
    <source>
        <dbReference type="ARBA" id="ARBA00022741"/>
    </source>
</evidence>
<dbReference type="GO" id="GO:0005737">
    <property type="term" value="C:cytoplasm"/>
    <property type="evidence" value="ECO:0007669"/>
    <property type="project" value="TreeGrafter"/>
</dbReference>
<feature type="compositionally biased region" description="Basic and acidic residues" evidence="8">
    <location>
        <begin position="62"/>
        <end position="82"/>
    </location>
</feature>
<feature type="binding site" evidence="7">
    <location>
        <position position="373"/>
    </location>
    <ligand>
        <name>ATP</name>
        <dbReference type="ChEBI" id="CHEBI:30616"/>
    </ligand>
</feature>
<name>A0A024G3R0_9STRA</name>
<evidence type="ECO:0000259" key="9">
    <source>
        <dbReference type="PROSITE" id="PS50011"/>
    </source>
</evidence>
<dbReference type="Gene3D" id="1.10.510.10">
    <property type="entry name" value="Transferase(Phosphotransferase) domain 1"/>
    <property type="match status" value="1"/>
</dbReference>
<keyword evidence="3" id="KW-0418">Kinase</keyword>
<dbReference type="InParanoid" id="A0A024G3R0"/>
<evidence type="ECO:0000313" key="10">
    <source>
        <dbReference type="EMBL" id="CCI41311.1"/>
    </source>
</evidence>
<dbReference type="STRING" id="65357.A0A024G3R0"/>
<dbReference type="Proteomes" id="UP000053237">
    <property type="component" value="Unassembled WGS sequence"/>
</dbReference>
<dbReference type="PROSITE" id="PS50011">
    <property type="entry name" value="PROTEIN_KINASE_DOM"/>
    <property type="match status" value="1"/>
</dbReference>
<dbReference type="InterPro" id="IPR008271">
    <property type="entry name" value="Ser/Thr_kinase_AS"/>
</dbReference>
<proteinExistence type="inferred from homology"/>
<gene>
    <name evidence="10" type="ORF">BN9_020950</name>
</gene>
<evidence type="ECO:0000256" key="8">
    <source>
        <dbReference type="SAM" id="MobiDB-lite"/>
    </source>
</evidence>
<reference evidence="10 11" key="1">
    <citation type="submission" date="2012-05" db="EMBL/GenBank/DDBJ databases">
        <title>Recombination and specialization in a pathogen metapopulation.</title>
        <authorList>
            <person name="Gardiner A."/>
            <person name="Kemen E."/>
            <person name="Schultz-Larsen T."/>
            <person name="MacLean D."/>
            <person name="Van Oosterhout C."/>
            <person name="Jones J.D.G."/>
        </authorList>
    </citation>
    <scope>NUCLEOTIDE SEQUENCE [LARGE SCALE GENOMIC DNA]</scope>
    <source>
        <strain evidence="10 11">Ac Nc2</strain>
    </source>
</reference>
<dbReference type="AlphaFoldDB" id="A0A024G3R0"/>
<dbReference type="GO" id="GO:0004713">
    <property type="term" value="F:protein tyrosine kinase activity"/>
    <property type="evidence" value="ECO:0007669"/>
    <property type="project" value="TreeGrafter"/>
</dbReference>
<dbReference type="PANTHER" id="PTHR11042:SF185">
    <property type="entry name" value="WEE1-LIKE PROTEIN KINASE"/>
    <property type="match status" value="1"/>
</dbReference>
<evidence type="ECO:0000256" key="7">
    <source>
        <dbReference type="PROSITE-ProRule" id="PRU10141"/>
    </source>
</evidence>
<organism evidence="10 11">
    <name type="scientific">Albugo candida</name>
    <dbReference type="NCBI Taxonomy" id="65357"/>
    <lineage>
        <taxon>Eukaryota</taxon>
        <taxon>Sar</taxon>
        <taxon>Stramenopiles</taxon>
        <taxon>Oomycota</taxon>
        <taxon>Peronosporomycetes</taxon>
        <taxon>Albuginales</taxon>
        <taxon>Albuginaceae</taxon>
        <taxon>Albugo</taxon>
    </lineage>
</organism>
<dbReference type="Gene3D" id="3.30.200.20">
    <property type="entry name" value="Phosphorylase Kinase, domain 1"/>
    <property type="match status" value="1"/>
</dbReference>
<dbReference type="PROSITE" id="PS00107">
    <property type="entry name" value="PROTEIN_KINASE_ATP"/>
    <property type="match status" value="1"/>
</dbReference>
<keyword evidence="1" id="KW-0808">Transferase</keyword>
<keyword evidence="5" id="KW-0652">Protein synthesis inhibitor</keyword>
<evidence type="ECO:0000256" key="6">
    <source>
        <dbReference type="ARBA" id="ARBA00037982"/>
    </source>
</evidence>
<dbReference type="InterPro" id="IPR011009">
    <property type="entry name" value="Kinase-like_dom_sf"/>
</dbReference>
<dbReference type="Pfam" id="PF00069">
    <property type="entry name" value="Pkinase"/>
    <property type="match status" value="1"/>
</dbReference>
<dbReference type="GO" id="GO:0005524">
    <property type="term" value="F:ATP binding"/>
    <property type="evidence" value="ECO:0007669"/>
    <property type="project" value="UniProtKB-UniRule"/>
</dbReference>
<evidence type="ECO:0000256" key="4">
    <source>
        <dbReference type="ARBA" id="ARBA00022840"/>
    </source>
</evidence>
<dbReference type="SMART" id="SM00220">
    <property type="entry name" value="S_TKc"/>
    <property type="match status" value="1"/>
</dbReference>
<sequence length="602" mass="67859">MAPLRTPDLNAGTGMMTRLRAKTKACADSLSLGRKQRSLHDFFKRSEDSKNGQKTTRKRGRPSTERGNAEDFDGVVKKRIEYDTTSDSDESKSERNATSQSSEDAPVSPLSSTKIEKISVGSEEPDGEPFASKHCLKTSTLKICSEQRSQSSPKSTVSIPTQSSWSRLYSQCDELDFLTPQDQPVMHLSHPTTPSPLKKRHRRDYNASDSEQDEKMIAADSNGTQKNTPNTANIMETTTPGLGQLVPETPMDDLKAICHAPSKRTYGQCSAVKEKSPKATRVNAAARILLEPFTNPFTSPFSPLALLETTKTGSRKRSQRQRQSLPLAFETNTKNLSRYLCDFVEKQLIGAGSFSKVFKCLKKMDGWIYAVKKSKRHFKGNADMQRSLREVQALAALSDSQHIVRYFDAWIEDDLLYIQLEFCQGCSLQFFLNQAHAQNRPYISEQTLSRLLCHIAKALCDMHARRMVHMDVKVQNFLVRMPNEIYKLGDLGTVVHQDGRMEVTEGDTRYLSREILEGNRSHLRAGDIFALGASIYELELGRALPSCGDEWQEIRDGDLVMFRHYSNSLQHLVANMMHPDPLQRPSAEEILQHDVVKPFCCR</sequence>
<dbReference type="InterPro" id="IPR000719">
    <property type="entry name" value="Prot_kinase_dom"/>
</dbReference>
<evidence type="ECO:0000256" key="3">
    <source>
        <dbReference type="ARBA" id="ARBA00022777"/>
    </source>
</evidence>
<dbReference type="SUPFAM" id="SSF56112">
    <property type="entry name" value="Protein kinase-like (PK-like)"/>
    <property type="match status" value="1"/>
</dbReference>
<dbReference type="InterPro" id="IPR017441">
    <property type="entry name" value="Protein_kinase_ATP_BS"/>
</dbReference>
<evidence type="ECO:0000256" key="5">
    <source>
        <dbReference type="ARBA" id="ARBA00023193"/>
    </source>
</evidence>
<dbReference type="InterPro" id="IPR050339">
    <property type="entry name" value="CC_SR_Kinase"/>
</dbReference>
<keyword evidence="11" id="KW-1185">Reference proteome</keyword>
<dbReference type="GO" id="GO:0017148">
    <property type="term" value="P:negative regulation of translation"/>
    <property type="evidence" value="ECO:0007669"/>
    <property type="project" value="UniProtKB-KW"/>
</dbReference>
<feature type="region of interest" description="Disordered" evidence="8">
    <location>
        <begin position="28"/>
        <end position="113"/>
    </location>
</feature>
<comment type="similarity">
    <text evidence="6">Belongs to the protein kinase superfamily. Ser/Thr protein kinase family. GCN2 subfamily.</text>
</comment>
<evidence type="ECO:0000313" key="11">
    <source>
        <dbReference type="Proteomes" id="UP000053237"/>
    </source>
</evidence>
<keyword evidence="2 7" id="KW-0547">Nucleotide-binding</keyword>
<comment type="caution">
    <text evidence="10">The sequence shown here is derived from an EMBL/GenBank/DDBJ whole genome shotgun (WGS) entry which is preliminary data.</text>
</comment>
<keyword evidence="4 7" id="KW-0067">ATP-binding</keyword>
<protein>
    <recommendedName>
        <fullName evidence="9">Protein kinase domain-containing protein</fullName>
    </recommendedName>
</protein>
<evidence type="ECO:0000256" key="1">
    <source>
        <dbReference type="ARBA" id="ARBA00022679"/>
    </source>
</evidence>
<dbReference type="PANTHER" id="PTHR11042">
    <property type="entry name" value="EUKARYOTIC TRANSLATION INITIATION FACTOR 2-ALPHA KINASE EIF2-ALPHA KINASE -RELATED"/>
    <property type="match status" value="1"/>
</dbReference>
<feature type="domain" description="Protein kinase" evidence="9">
    <location>
        <begin position="343"/>
        <end position="596"/>
    </location>
</feature>
<dbReference type="PROSITE" id="PS00108">
    <property type="entry name" value="PROTEIN_KINASE_ST"/>
    <property type="match status" value="1"/>
</dbReference>
<feature type="compositionally biased region" description="Polar residues" evidence="8">
    <location>
        <begin position="96"/>
        <end position="113"/>
    </location>
</feature>
<dbReference type="EMBL" id="CAIX01000017">
    <property type="protein sequence ID" value="CCI41311.1"/>
    <property type="molecule type" value="Genomic_DNA"/>
</dbReference>
<accession>A0A024G3R0</accession>
<dbReference type="GO" id="GO:0005634">
    <property type="term" value="C:nucleus"/>
    <property type="evidence" value="ECO:0007669"/>
    <property type="project" value="TreeGrafter"/>
</dbReference>
<feature type="compositionally biased region" description="Basic and acidic residues" evidence="8">
    <location>
        <begin position="38"/>
        <end position="51"/>
    </location>
</feature>